<comment type="similarity">
    <text evidence="2">Belongs to the GtrA family.</text>
</comment>
<dbReference type="PATRIC" id="fig|76936.10.peg.1435"/>
<evidence type="ECO:0000313" key="10">
    <source>
        <dbReference type="Proteomes" id="UP000029925"/>
    </source>
</evidence>
<dbReference type="GO" id="GO:0005886">
    <property type="term" value="C:plasma membrane"/>
    <property type="evidence" value="ECO:0007669"/>
    <property type="project" value="TreeGrafter"/>
</dbReference>
<dbReference type="Proteomes" id="UP000064525">
    <property type="component" value="Chromosome I"/>
</dbReference>
<evidence type="ECO:0000313" key="8">
    <source>
        <dbReference type="EMBL" id="CUU40353.1"/>
    </source>
</evidence>
<dbReference type="RefSeq" id="WP_034342742.1">
    <property type="nucleotide sequence ID" value="NZ_CAOMJD010000017.1"/>
</dbReference>
<feature type="transmembrane region" description="Helical" evidence="6">
    <location>
        <begin position="101"/>
        <end position="123"/>
    </location>
</feature>
<evidence type="ECO:0000313" key="9">
    <source>
        <dbReference type="EMBL" id="TLD79055.1"/>
    </source>
</evidence>
<dbReference type="GeneID" id="78151651"/>
<feature type="transmembrane region" description="Helical" evidence="6">
    <location>
        <begin position="43"/>
        <end position="62"/>
    </location>
</feature>
<dbReference type="PANTHER" id="PTHR38459:SF1">
    <property type="entry name" value="PROPHAGE BACTOPRENOL-LINKED GLUCOSE TRANSLOCASE HOMOLOG"/>
    <property type="match status" value="1"/>
</dbReference>
<comment type="subcellular location">
    <subcellularLocation>
        <location evidence="1">Membrane</location>
        <topology evidence="1">Multi-pass membrane protein</topology>
    </subcellularLocation>
</comment>
<dbReference type="Proteomes" id="UP000029925">
    <property type="component" value="Unassembled WGS sequence"/>
</dbReference>
<evidence type="ECO:0000259" key="7">
    <source>
        <dbReference type="Pfam" id="PF04138"/>
    </source>
</evidence>
<feature type="domain" description="GtrA/DPMS transmembrane" evidence="7">
    <location>
        <begin position="11"/>
        <end position="124"/>
    </location>
</feature>
<keyword evidence="5 6" id="KW-0472">Membrane</keyword>
<evidence type="ECO:0000256" key="3">
    <source>
        <dbReference type="ARBA" id="ARBA00022692"/>
    </source>
</evidence>
<evidence type="ECO:0000313" key="11">
    <source>
        <dbReference type="Proteomes" id="UP000064525"/>
    </source>
</evidence>
<dbReference type="EMBL" id="LN907858">
    <property type="protein sequence ID" value="CUU40353.1"/>
    <property type="molecule type" value="Genomic_DNA"/>
</dbReference>
<reference evidence="8" key="3">
    <citation type="submission" date="2015-11" db="EMBL/GenBank/DDBJ databases">
        <authorList>
            <person name="Zhang Y."/>
            <person name="Guo Z."/>
        </authorList>
    </citation>
    <scope>NUCLEOTIDE SEQUENCE</scope>
    <source>
        <strain evidence="8">1</strain>
    </source>
</reference>
<name>A0A099UGS7_9HELI</name>
<evidence type="ECO:0000256" key="2">
    <source>
        <dbReference type="ARBA" id="ARBA00009399"/>
    </source>
</evidence>
<dbReference type="GO" id="GO:0000271">
    <property type="term" value="P:polysaccharide biosynthetic process"/>
    <property type="evidence" value="ECO:0007669"/>
    <property type="project" value="InterPro"/>
</dbReference>
<evidence type="ECO:0000256" key="1">
    <source>
        <dbReference type="ARBA" id="ARBA00004141"/>
    </source>
</evidence>
<dbReference type="AlphaFoldDB" id="A0A099UGS7"/>
<dbReference type="OrthoDB" id="9812049at2"/>
<gene>
    <name evidence="8" type="ORF">BN2458_PEG1470</name>
    <name evidence="9" type="ORF">LS75_001735</name>
</gene>
<protein>
    <submittedName>
        <fullName evidence="9">GtrA family protein</fullName>
    </submittedName>
    <submittedName>
        <fullName evidence="8">GtrA-like protein</fullName>
    </submittedName>
</protein>
<organism evidence="8 11">
    <name type="scientific">Helicobacter typhlonius</name>
    <dbReference type="NCBI Taxonomy" id="76936"/>
    <lineage>
        <taxon>Bacteria</taxon>
        <taxon>Pseudomonadati</taxon>
        <taxon>Campylobacterota</taxon>
        <taxon>Epsilonproteobacteria</taxon>
        <taxon>Campylobacterales</taxon>
        <taxon>Helicobacteraceae</taxon>
        <taxon>Helicobacter</taxon>
    </lineage>
</organism>
<reference evidence="9 10" key="1">
    <citation type="journal article" date="2014" name="Genome Announc.">
        <title>Draft genome sequences of eight enterohepatic helicobacter species isolated from both laboratory and wild rodents.</title>
        <authorList>
            <person name="Sheh A."/>
            <person name="Shen Z."/>
            <person name="Fox J.G."/>
        </authorList>
    </citation>
    <scope>NUCLEOTIDE SEQUENCE [LARGE SCALE GENOMIC DNA]</scope>
    <source>
        <strain evidence="9 10">MIT 98-6810</strain>
    </source>
</reference>
<keyword evidence="10" id="KW-1185">Reference proteome</keyword>
<dbReference type="STRING" id="76936.BN2458_PEG1470"/>
<feature type="transmembrane region" description="Helical" evidence="6">
    <location>
        <begin position="74"/>
        <end position="95"/>
    </location>
</feature>
<proteinExistence type="inferred from homology"/>
<feature type="transmembrane region" description="Helical" evidence="6">
    <location>
        <begin position="12"/>
        <end position="37"/>
    </location>
</feature>
<dbReference type="PANTHER" id="PTHR38459">
    <property type="entry name" value="PROPHAGE BACTOPRENOL-LINKED GLUCOSE TRANSLOCASE HOMOLOG"/>
    <property type="match status" value="1"/>
</dbReference>
<reference evidence="11" key="2">
    <citation type="submission" date="2015-11" db="EMBL/GenBank/DDBJ databases">
        <authorList>
            <person name="Anvar S.Y."/>
        </authorList>
    </citation>
    <scope>NUCLEOTIDE SEQUENCE [LARGE SCALE GENOMIC DNA]</scope>
</reference>
<keyword evidence="4 6" id="KW-1133">Transmembrane helix</keyword>
<evidence type="ECO:0000256" key="4">
    <source>
        <dbReference type="ARBA" id="ARBA00022989"/>
    </source>
</evidence>
<dbReference type="InterPro" id="IPR007267">
    <property type="entry name" value="GtrA_DPMS_TM"/>
</dbReference>
<dbReference type="Pfam" id="PF04138">
    <property type="entry name" value="GtrA_DPMS_TM"/>
    <property type="match status" value="1"/>
</dbReference>
<dbReference type="KEGG" id="hty:BN2458_PEG1470"/>
<accession>A0A099UGS7</accession>
<dbReference type="InterPro" id="IPR051401">
    <property type="entry name" value="GtrA_CellWall_Glycosyl"/>
</dbReference>
<evidence type="ECO:0000256" key="6">
    <source>
        <dbReference type="SAM" id="Phobius"/>
    </source>
</evidence>
<sequence length="129" mass="14197">MKNPWHKAGIKYLSVGVVNTCVGYGVIFFALWCGIVPEVANAIGYGVGFVVSYILNKTFTFASPSSHKRDLPRFALAMGVAYVAQFFVMSFAYRILDMNPYFAQIVGGVVYVCVGFVMSKCYAFSPKDS</sequence>
<evidence type="ECO:0000256" key="5">
    <source>
        <dbReference type="ARBA" id="ARBA00023136"/>
    </source>
</evidence>
<keyword evidence="3 6" id="KW-0812">Transmembrane</keyword>
<dbReference type="EMBL" id="JRPF02000002">
    <property type="protein sequence ID" value="TLD79055.1"/>
    <property type="molecule type" value="Genomic_DNA"/>
</dbReference>